<evidence type="ECO:0000313" key="2">
    <source>
        <dbReference type="EMBL" id="MEJ6011915.1"/>
    </source>
</evidence>
<name>A0ABU8SDS2_9SPHN</name>
<protein>
    <submittedName>
        <fullName evidence="2">Uncharacterized protein</fullName>
    </submittedName>
</protein>
<accession>A0ABU8SDS2</accession>
<feature type="signal peptide" evidence="1">
    <location>
        <begin position="1"/>
        <end position="21"/>
    </location>
</feature>
<reference evidence="2 3" key="1">
    <citation type="submission" date="2024-03" db="EMBL/GenBank/DDBJ databases">
        <authorList>
            <person name="Jo J.-H."/>
        </authorList>
    </citation>
    <scope>NUCLEOTIDE SEQUENCE [LARGE SCALE GENOMIC DNA]</scope>
    <source>
        <strain evidence="2 3">AS3R-12</strain>
    </source>
</reference>
<keyword evidence="3" id="KW-1185">Reference proteome</keyword>
<evidence type="ECO:0000313" key="3">
    <source>
        <dbReference type="Proteomes" id="UP001379235"/>
    </source>
</evidence>
<dbReference type="EMBL" id="JBBHJY010000011">
    <property type="protein sequence ID" value="MEJ6011915.1"/>
    <property type="molecule type" value="Genomic_DNA"/>
</dbReference>
<organism evidence="2 3">
    <name type="scientific">Novosphingobium aquae</name>
    <dbReference type="NCBI Taxonomy" id="3133435"/>
    <lineage>
        <taxon>Bacteria</taxon>
        <taxon>Pseudomonadati</taxon>
        <taxon>Pseudomonadota</taxon>
        <taxon>Alphaproteobacteria</taxon>
        <taxon>Sphingomonadales</taxon>
        <taxon>Sphingomonadaceae</taxon>
        <taxon>Novosphingobium</taxon>
    </lineage>
</organism>
<keyword evidence="1" id="KW-0732">Signal</keyword>
<proteinExistence type="predicted"/>
<feature type="chain" id="PRO_5047377883" evidence="1">
    <location>
        <begin position="22"/>
        <end position="55"/>
    </location>
</feature>
<dbReference type="RefSeq" id="WP_339969607.1">
    <property type="nucleotide sequence ID" value="NZ_JBBHJY010000011.1"/>
</dbReference>
<evidence type="ECO:0000256" key="1">
    <source>
        <dbReference type="SAM" id="SignalP"/>
    </source>
</evidence>
<gene>
    <name evidence="2" type="ORF">WG900_18575</name>
</gene>
<comment type="caution">
    <text evidence="2">The sequence shown here is derived from an EMBL/GenBank/DDBJ whole genome shotgun (WGS) entry which is preliminary data.</text>
</comment>
<dbReference type="Proteomes" id="UP001379235">
    <property type="component" value="Unassembled WGS sequence"/>
</dbReference>
<sequence length="55" mass="5747">MRRGAFVAGLLATSIATPALGQTVTNPGFETGNANGWTLNGVIWSSGWPPPQSQY</sequence>